<gene>
    <name evidence="1" type="ORF">Ccrd_004573</name>
</gene>
<keyword evidence="2" id="KW-1185">Reference proteome</keyword>
<reference evidence="1 2" key="1">
    <citation type="journal article" date="2016" name="Sci. Rep.">
        <title>The genome sequence of the outbreeding globe artichoke constructed de novo incorporating a phase-aware low-pass sequencing strategy of F1 progeny.</title>
        <authorList>
            <person name="Scaglione D."/>
            <person name="Reyes-Chin-Wo S."/>
            <person name="Acquadro A."/>
            <person name="Froenicke L."/>
            <person name="Portis E."/>
            <person name="Beitel C."/>
            <person name="Tirone M."/>
            <person name="Mauro R."/>
            <person name="Lo Monaco A."/>
            <person name="Mauromicale G."/>
            <person name="Faccioli P."/>
            <person name="Cattivelli L."/>
            <person name="Rieseberg L."/>
            <person name="Michelmore R."/>
            <person name="Lanteri S."/>
        </authorList>
    </citation>
    <scope>NUCLEOTIDE SEQUENCE [LARGE SCALE GENOMIC DNA]</scope>
    <source>
        <strain evidence="1">2C</strain>
    </source>
</reference>
<organism evidence="1 2">
    <name type="scientific">Cynara cardunculus var. scolymus</name>
    <name type="common">Globe artichoke</name>
    <name type="synonym">Cynara scolymus</name>
    <dbReference type="NCBI Taxonomy" id="59895"/>
    <lineage>
        <taxon>Eukaryota</taxon>
        <taxon>Viridiplantae</taxon>
        <taxon>Streptophyta</taxon>
        <taxon>Embryophyta</taxon>
        <taxon>Tracheophyta</taxon>
        <taxon>Spermatophyta</taxon>
        <taxon>Magnoliopsida</taxon>
        <taxon>eudicotyledons</taxon>
        <taxon>Gunneridae</taxon>
        <taxon>Pentapetalae</taxon>
        <taxon>asterids</taxon>
        <taxon>campanulids</taxon>
        <taxon>Asterales</taxon>
        <taxon>Asteraceae</taxon>
        <taxon>Carduoideae</taxon>
        <taxon>Cardueae</taxon>
        <taxon>Carduinae</taxon>
        <taxon>Cynara</taxon>
    </lineage>
</organism>
<comment type="caution">
    <text evidence="1">The sequence shown here is derived from an EMBL/GenBank/DDBJ whole genome shotgun (WGS) entry which is preliminary data.</text>
</comment>
<dbReference type="Gramene" id="KVH93371">
    <property type="protein sequence ID" value="KVH93371"/>
    <property type="gene ID" value="Ccrd_004573"/>
</dbReference>
<dbReference type="Proteomes" id="UP000243975">
    <property type="component" value="Unassembled WGS sequence"/>
</dbReference>
<evidence type="ECO:0000313" key="2">
    <source>
        <dbReference type="Proteomes" id="UP000243975"/>
    </source>
</evidence>
<accession>A0A118JVA9</accession>
<sequence length="226" mass="24594">MHAYSQESLPMIDLRSHRILGAALDPQETRAVSRSATDDSTFLGTDISMNILCELKRGSASTCSFKNKGVSEAVQVKITSDPEAQDINSEKAPTTNTLTESYEDCGIFICASSTAAELTDTDPEEILVSVLTRFPTGLLVRFLQLALPEKEFDLLLEQENQGLQILQTAADVLSASRAERLAEFNCDGDSTSVFRSDVTSHLGFTRTNPVSEINLLTPTGLQSIRS</sequence>
<dbReference type="AlphaFoldDB" id="A0A118JVA9"/>
<name>A0A118JVA9_CYNCS</name>
<proteinExistence type="predicted"/>
<evidence type="ECO:0000313" key="1">
    <source>
        <dbReference type="EMBL" id="KVH93371.1"/>
    </source>
</evidence>
<dbReference type="EMBL" id="LEKV01004775">
    <property type="protein sequence ID" value="KVH93371.1"/>
    <property type="molecule type" value="Genomic_DNA"/>
</dbReference>
<protein>
    <submittedName>
        <fullName evidence="1">Uncharacterized protein</fullName>
    </submittedName>
</protein>